<evidence type="ECO:0000313" key="2">
    <source>
        <dbReference type="EMBL" id="KAG5487552.1"/>
    </source>
</evidence>
<dbReference type="Proteomes" id="UP000673552">
    <property type="component" value="Unassembled WGS sequence"/>
</dbReference>
<feature type="compositionally biased region" description="Low complexity" evidence="1">
    <location>
        <begin position="1257"/>
        <end position="1267"/>
    </location>
</feature>
<evidence type="ECO:0000313" key="3">
    <source>
        <dbReference type="Proteomes" id="UP000673552"/>
    </source>
</evidence>
<dbReference type="GeneID" id="92517389"/>
<feature type="region of interest" description="Disordered" evidence="1">
    <location>
        <begin position="1230"/>
        <end position="1267"/>
    </location>
</feature>
<keyword evidence="3" id="KW-1185">Reference proteome</keyword>
<organism evidence="2 3">
    <name type="scientific">Leishmania martiniquensis</name>
    <dbReference type="NCBI Taxonomy" id="1580590"/>
    <lineage>
        <taxon>Eukaryota</taxon>
        <taxon>Discoba</taxon>
        <taxon>Euglenozoa</taxon>
        <taxon>Kinetoplastea</taxon>
        <taxon>Metakinetoplastina</taxon>
        <taxon>Trypanosomatida</taxon>
        <taxon>Trypanosomatidae</taxon>
        <taxon>Leishmaniinae</taxon>
        <taxon>Leishmania</taxon>
    </lineage>
</organism>
<sequence>MQVGERPLVTVRQAVLRHTLEGHVLAAVVVSRLGEVYAVVAHLGRNAWRKWKMETAMGCIPCIHVPEGGREVRFVHCDIDAPIDHTCAIVAPSLPLCLSTFDRVSASGAILTAQVAAIRQSLLCVIFREFILPTRGSGVAVERTFQSQCIESTSGDLRAMPQPCLAQVDEATAVYTVVVPCGESSCVLHMRHSLGESGLMTSCAVAAGLQRPISACTLSIPSPRHPRGVKVSLVLSDDMRLYCCEHFGDVVSVSLSIEGASCPVLALPVPPARRPSKKMRPAVAFQARLIPVHSQAEVLCTNGMVGLFFRVMSASFSGRIPGPPDLAVDSSGEAGEARVGRVAMRLCLESLQQLSLRTTRHDLPDVVLRLIMPHLRYVGTSQQEVMLVQRVYEQLLQMAEPNLESEWSRLWTLTSLLQKVLAKRGRDNQLLYTDKFFLQLANAYRHSSFASPAGAAAVANSVRAMVSAEAQDVITTPSVSVPEEVRYALDGLAAGIAPVALAEEMVRHIVRAEEFSKGVCVVASQAGVADCVHCMGCVLLASCLDMSTFVIADEVRGLRVSLQRSQEGLCVAVPPHAFASQEEFETALAFAGDLLCVFSADASFRPDLALLTLGIGGRQHCLRAFLQRFAPVLSNAVAEVAPLASNRTWFEDCVSTLPQSSTELASTLLRKGSSDSFTLTATLCHLLCATQRGVDGAFFRSLSDALPEEFCTTALIAGLFHRTERLLAATQNYAAALAAYVLAHKKEADQDANWQAMDVGRGRLRAVLAQTCAMWAQIDSLSPYRVRDVAESYRISASVSLAPTASAASALAEGTMVSRTLVLCFRILCLVQYSVGAEEDIVSTVKDDSARWASDGTVVRECQGALEALYVMADGPFPLEWFQWRFLSQVRHAAALKPTWVPYLVRLMQLSKLQQSSSATVKRDFYLLLDTLQSLGSRYGAVGGEANMQSAVAAAEHAVDALSVGAAHHNATTGREGGNPALLAPTAFFIFSHQRDASLPRWTNSHSLPERRYLFSTTWVDALWTLERVPDALQSACAATVARVQLAASELESTRRGGDHSPALSEELARPLYAHLYELLSPTRMRFATNGVMAEGGGPCADKEWRAERVQQPEEAARDTTRTPEKLAAPPPQEQALVAVSPSVSTATLEPLSSLSVERGAAVRRGMSEPTPKDHTSSKVDSGAAAPAVCAAPVEATASAKAALEAPARAGLYSPASIAWWDTLEMTPSPQRSLGVKAASAVDTATSPDTADDNGESSDSATTYTTSTSSYVDPVATLESFHRRRYMRGNSHMTAESFSSRSDSESHVCRCRLAAADSRAQNDVRKKCRCCNRVMRANYHGRSAGHRGQAANDSTPVRVQWSEKARETAAAYARSPPVAVSSPQAAAARPSPLALPTRLQPPEEPPMRSMQAARGPPSPSAAPITLLTFPSASKRNEGSRVRLYTLDGDHVRCADGQDTVPLLSATRPYSGVTPGDLLDVPPLPATSVFVAPTPLPALPLQTATAPLEHRETRSLGAAEAEQPVRFVEVGLPYPQVPRAPASVAPPAVDLATLQAPTTSAPVPVRVTEEAYTAACASAPVAAPSAPVAPATVTPLPMPTVAPNAHPGVLTPAQLSDFRRYTDGLLARQGGTTPLHVSTAASAPTAAPAALERPFAAPGATPASDAAEIARLFQQQEGFIRKAEALLEESHAGNKDLYRRVEESIRRFTATSQHLQGLSPSEQSQLVQSTIQQRNELLTLNSKLLEMQMAAARASAKAAPAPVLASASSQVTAQRSTSTEATQTQLLPRESVGVSSAVTGGFTVPTAAATVPLLSDPVSRHKGMQETLSDLERLNAELLAVGVSTEAIGKAIRETQEVIQRYERYKTADALTAEGMALTSAMRQRTAAIERQLAELQQKVGPNVALEAKISSSVGASRTLVDGTAEFPLAAAPSALPRVAVQSGTSAVTMGDALQPPDVARHSPWCNPLRTVLPSTSVPLSENQPPQQEVPSCVRVVPTAPSASAAAPTVSATFTCISCLPLEGATVACSETAGAASPLPSLSFDAEEASGGETPTLTLCETVEPTAAKQPGAVPHGMSAPRVAAQLGDLGRLFVEAGGRYGAMRGASAAALPRRATTPHSSSHVCSSKPIPHTVERRSSQSTHTSPRSHGMQGDRYHMYRVISSPAKARPSAAVTPYKDTPCVLSSPAPKRVPARDTFVVRQQSRRADSIAKRMRQLERDLFS</sequence>
<name>A0A836KVS2_9TRYP</name>
<feature type="region of interest" description="Disordered" evidence="1">
    <location>
        <begin position="2111"/>
        <end position="2154"/>
    </location>
</feature>
<feature type="compositionally biased region" description="Basic and acidic residues" evidence="1">
    <location>
        <begin position="1109"/>
        <end position="1125"/>
    </location>
</feature>
<feature type="region of interest" description="Disordered" evidence="1">
    <location>
        <begin position="1151"/>
        <end position="1181"/>
    </location>
</feature>
<dbReference type="RefSeq" id="XP_067181484.1">
    <property type="nucleotide sequence ID" value="XM_067324877.1"/>
</dbReference>
<protein>
    <submittedName>
        <fullName evidence="2">Uncharacterized protein</fullName>
    </submittedName>
</protein>
<evidence type="ECO:0000256" key="1">
    <source>
        <dbReference type="SAM" id="MobiDB-lite"/>
    </source>
</evidence>
<comment type="caution">
    <text evidence="2">The sequence shown here is derived from an EMBL/GenBank/DDBJ whole genome shotgun (WGS) entry which is preliminary data.</text>
</comment>
<feature type="region of interest" description="Disordered" evidence="1">
    <location>
        <begin position="1109"/>
        <end position="1134"/>
    </location>
</feature>
<gene>
    <name evidence="2" type="ORF">LSCM1_07509</name>
</gene>
<dbReference type="KEGG" id="lmat:92517389"/>
<feature type="compositionally biased region" description="Low complexity" evidence="1">
    <location>
        <begin position="1372"/>
        <end position="1396"/>
    </location>
</feature>
<dbReference type="OrthoDB" id="273460at2759"/>
<accession>A0A836KVS2</accession>
<dbReference type="EMBL" id="JAFEUZ010000004">
    <property type="protein sequence ID" value="KAG5487552.1"/>
    <property type="molecule type" value="Genomic_DNA"/>
</dbReference>
<proteinExistence type="predicted"/>
<reference evidence="3" key="1">
    <citation type="journal article" date="2021" name="Microbiol. Resour. Announc.">
        <title>LGAAP: Leishmaniinae Genome Assembly and Annotation Pipeline.</title>
        <authorList>
            <person name="Almutairi H."/>
            <person name="Urbaniak M.D."/>
            <person name="Bates M.D."/>
            <person name="Jariyapan N."/>
            <person name="Kwakye-Nuako G."/>
            <person name="Thomaz-Soccol V."/>
            <person name="Al-Salem W.S."/>
            <person name="Dillon R.J."/>
            <person name="Bates P.A."/>
            <person name="Gatherer D."/>
        </authorList>
    </citation>
    <scope>NUCLEOTIDE SEQUENCE [LARGE SCALE GENOMIC DNA]</scope>
</reference>
<feature type="region of interest" description="Disordered" evidence="1">
    <location>
        <begin position="1372"/>
        <end position="1421"/>
    </location>
</feature>
<reference evidence="3" key="2">
    <citation type="journal article" date="2021" name="Sci. Data">
        <title>Chromosome-scale genome sequencing, assembly and annotation of six genomes from subfamily Leishmaniinae.</title>
        <authorList>
            <person name="Almutairi H."/>
            <person name="Urbaniak M.D."/>
            <person name="Bates M.D."/>
            <person name="Jariyapan N."/>
            <person name="Kwakye-Nuako G."/>
            <person name="Thomaz Soccol V."/>
            <person name="Al-Salem W.S."/>
            <person name="Dillon R.J."/>
            <person name="Bates P.A."/>
            <person name="Gatherer D."/>
        </authorList>
    </citation>
    <scope>NUCLEOTIDE SEQUENCE [LARGE SCALE GENOMIC DNA]</scope>
</reference>